<evidence type="ECO:0000256" key="12">
    <source>
        <dbReference type="PIRSR" id="PIRSR606262-1"/>
    </source>
</evidence>
<dbReference type="NCBIfam" id="TIGR01354">
    <property type="entry name" value="cyt_deam_tetra"/>
    <property type="match status" value="1"/>
</dbReference>
<evidence type="ECO:0000256" key="1">
    <source>
        <dbReference type="ARBA" id="ARBA00001947"/>
    </source>
</evidence>
<dbReference type="InterPro" id="IPR050202">
    <property type="entry name" value="Cyt/Deoxycyt_deaminase"/>
</dbReference>
<dbReference type="GO" id="GO:0072527">
    <property type="term" value="P:pyrimidine-containing compound metabolic process"/>
    <property type="evidence" value="ECO:0007669"/>
    <property type="project" value="UniProtKB-ARBA"/>
</dbReference>
<proteinExistence type="inferred from homology"/>
<dbReference type="InterPro" id="IPR016193">
    <property type="entry name" value="Cytidine_deaminase-like"/>
</dbReference>
<keyword evidence="18" id="KW-1185">Reference proteome</keyword>
<dbReference type="PROSITE" id="PS51747">
    <property type="entry name" value="CYT_DCMP_DEAMINASES_2"/>
    <property type="match status" value="1"/>
</dbReference>
<dbReference type="EMBL" id="JACHHZ010000002">
    <property type="protein sequence ID" value="MBB6092967.1"/>
    <property type="molecule type" value="Genomic_DNA"/>
</dbReference>
<dbReference type="InterPro" id="IPR002125">
    <property type="entry name" value="CMP_dCMP_dom"/>
</dbReference>
<comment type="function">
    <text evidence="2 15">This enzyme scavenges exogenous and endogenous cytidine and 2'-deoxycytidine for UMP synthesis.</text>
</comment>
<evidence type="ECO:0000256" key="5">
    <source>
        <dbReference type="ARBA" id="ARBA00018266"/>
    </source>
</evidence>
<gene>
    <name evidence="17" type="ORF">HNQ60_001845</name>
</gene>
<evidence type="ECO:0000256" key="8">
    <source>
        <dbReference type="ARBA" id="ARBA00022833"/>
    </source>
</evidence>
<feature type="active site" description="Proton donor" evidence="12">
    <location>
        <position position="58"/>
    </location>
</feature>
<keyword evidence="6 14" id="KW-0479">Metal-binding</keyword>
<dbReference type="EC" id="3.5.4.5" evidence="4 15"/>
<dbReference type="GO" id="GO:0055086">
    <property type="term" value="P:nucleobase-containing small molecule metabolic process"/>
    <property type="evidence" value="ECO:0007669"/>
    <property type="project" value="UniProtKB-ARBA"/>
</dbReference>
<protein>
    <recommendedName>
        <fullName evidence="5 15">Cytidine deaminase</fullName>
        <ecNumber evidence="4 15">3.5.4.5</ecNumber>
    </recommendedName>
    <alternativeName>
        <fullName evidence="9 15">Cytidine aminohydrolase</fullName>
    </alternativeName>
</protein>
<evidence type="ECO:0000256" key="15">
    <source>
        <dbReference type="RuleBase" id="RU364006"/>
    </source>
</evidence>
<dbReference type="SUPFAM" id="SSF53927">
    <property type="entry name" value="Cytidine deaminase-like"/>
    <property type="match status" value="1"/>
</dbReference>
<dbReference type="PROSITE" id="PS00903">
    <property type="entry name" value="CYT_DCMP_DEAMINASES_1"/>
    <property type="match status" value="1"/>
</dbReference>
<evidence type="ECO:0000256" key="10">
    <source>
        <dbReference type="ARBA" id="ARBA00049252"/>
    </source>
</evidence>
<dbReference type="PANTHER" id="PTHR11644">
    <property type="entry name" value="CYTIDINE DEAMINASE"/>
    <property type="match status" value="1"/>
</dbReference>
<evidence type="ECO:0000256" key="14">
    <source>
        <dbReference type="PIRSR" id="PIRSR606262-3"/>
    </source>
</evidence>
<dbReference type="NCBIfam" id="NF004064">
    <property type="entry name" value="PRK05578.1"/>
    <property type="match status" value="1"/>
</dbReference>
<comment type="caution">
    <text evidence="17">The sequence shown here is derived from an EMBL/GenBank/DDBJ whole genome shotgun (WGS) entry which is preliminary data.</text>
</comment>
<evidence type="ECO:0000256" key="6">
    <source>
        <dbReference type="ARBA" id="ARBA00022723"/>
    </source>
</evidence>
<dbReference type="GO" id="GO:0004126">
    <property type="term" value="F:cytidine deaminase activity"/>
    <property type="evidence" value="ECO:0007669"/>
    <property type="project" value="UniProtKB-UniRule"/>
</dbReference>
<feature type="binding site" evidence="14">
    <location>
        <position position="56"/>
    </location>
    <ligand>
        <name>Zn(2+)</name>
        <dbReference type="ChEBI" id="CHEBI:29105"/>
        <note>catalytic</note>
    </ligand>
</feature>
<name>A0A841HIX3_9GAMM</name>
<evidence type="ECO:0000256" key="3">
    <source>
        <dbReference type="ARBA" id="ARBA00006576"/>
    </source>
</evidence>
<dbReference type="GO" id="GO:0042802">
    <property type="term" value="F:identical protein binding"/>
    <property type="evidence" value="ECO:0007669"/>
    <property type="project" value="UniProtKB-ARBA"/>
</dbReference>
<comment type="catalytic activity">
    <reaction evidence="10 15">
        <text>2'-deoxycytidine + H2O + H(+) = 2'-deoxyuridine + NH4(+)</text>
        <dbReference type="Rhea" id="RHEA:13433"/>
        <dbReference type="ChEBI" id="CHEBI:15377"/>
        <dbReference type="ChEBI" id="CHEBI:15378"/>
        <dbReference type="ChEBI" id="CHEBI:15698"/>
        <dbReference type="ChEBI" id="CHEBI:16450"/>
        <dbReference type="ChEBI" id="CHEBI:28938"/>
        <dbReference type="EC" id="3.5.4.5"/>
    </reaction>
</comment>
<dbReference type="Pfam" id="PF00383">
    <property type="entry name" value="dCMP_cyt_deam_1"/>
    <property type="match status" value="1"/>
</dbReference>
<evidence type="ECO:0000259" key="16">
    <source>
        <dbReference type="PROSITE" id="PS51747"/>
    </source>
</evidence>
<dbReference type="GO" id="GO:0008270">
    <property type="term" value="F:zinc ion binding"/>
    <property type="evidence" value="ECO:0007669"/>
    <property type="project" value="UniProtKB-UniRule"/>
</dbReference>
<feature type="binding site" evidence="14">
    <location>
        <position position="91"/>
    </location>
    <ligand>
        <name>Zn(2+)</name>
        <dbReference type="ChEBI" id="CHEBI:29105"/>
        <note>catalytic</note>
    </ligand>
</feature>
<sequence length="136" mass="14313">MKTIPTKALVRAARHARKRAYAPYSGFKVGAAVRTRNGKIFGGCNVENASYGLCNCAERTALFSAIAAGYKRGDFTHLAVVAATDEPCAPCGACRQVMFELGGPNLIVVQSNLKGATTTAKMDQLLPSAFGPDSLT</sequence>
<comment type="similarity">
    <text evidence="3 15">Belongs to the cytidine and deoxycytidylate deaminase family.</text>
</comment>
<dbReference type="AlphaFoldDB" id="A0A841HIX3"/>
<evidence type="ECO:0000313" key="17">
    <source>
        <dbReference type="EMBL" id="MBB6092967.1"/>
    </source>
</evidence>
<feature type="binding site" evidence="13">
    <location>
        <begin position="45"/>
        <end position="51"/>
    </location>
    <ligand>
        <name>substrate</name>
    </ligand>
</feature>
<accession>A0A841HIX3</accession>
<dbReference type="PANTHER" id="PTHR11644:SF2">
    <property type="entry name" value="CYTIDINE DEAMINASE"/>
    <property type="match status" value="1"/>
</dbReference>
<keyword evidence="7 15" id="KW-0378">Hydrolase</keyword>
<dbReference type="Gene3D" id="3.40.140.10">
    <property type="entry name" value="Cytidine Deaminase, domain 2"/>
    <property type="match status" value="1"/>
</dbReference>
<evidence type="ECO:0000313" key="18">
    <source>
        <dbReference type="Proteomes" id="UP000588068"/>
    </source>
</evidence>
<evidence type="ECO:0000256" key="9">
    <source>
        <dbReference type="ARBA" id="ARBA00032005"/>
    </source>
</evidence>
<reference evidence="17 18" key="1">
    <citation type="submission" date="2020-08" db="EMBL/GenBank/DDBJ databases">
        <title>Genomic Encyclopedia of Type Strains, Phase IV (KMG-IV): sequencing the most valuable type-strain genomes for metagenomic binning, comparative biology and taxonomic classification.</title>
        <authorList>
            <person name="Goeker M."/>
        </authorList>
    </citation>
    <scope>NUCLEOTIDE SEQUENCE [LARGE SCALE GENOMIC DNA]</scope>
    <source>
        <strain evidence="17 18">DSM 26723</strain>
    </source>
</reference>
<dbReference type="Proteomes" id="UP000588068">
    <property type="component" value="Unassembled WGS sequence"/>
</dbReference>
<dbReference type="InterPro" id="IPR016192">
    <property type="entry name" value="APOBEC/CMP_deaminase_Zn-bd"/>
</dbReference>
<keyword evidence="8 14" id="KW-0862">Zinc</keyword>
<dbReference type="CDD" id="cd01283">
    <property type="entry name" value="cytidine_deaminase"/>
    <property type="match status" value="1"/>
</dbReference>
<dbReference type="FunFam" id="3.40.140.10:FF:000008">
    <property type="entry name" value="Cytidine deaminase"/>
    <property type="match status" value="1"/>
</dbReference>
<evidence type="ECO:0000256" key="7">
    <source>
        <dbReference type="ARBA" id="ARBA00022801"/>
    </source>
</evidence>
<comment type="cofactor">
    <cofactor evidence="1 14 15">
        <name>Zn(2+)</name>
        <dbReference type="ChEBI" id="CHEBI:29105"/>
    </cofactor>
</comment>
<evidence type="ECO:0000256" key="2">
    <source>
        <dbReference type="ARBA" id="ARBA00003949"/>
    </source>
</evidence>
<dbReference type="GO" id="GO:0005829">
    <property type="term" value="C:cytosol"/>
    <property type="evidence" value="ECO:0007669"/>
    <property type="project" value="TreeGrafter"/>
</dbReference>
<organism evidence="17 18">
    <name type="scientific">Povalibacter uvarum</name>
    <dbReference type="NCBI Taxonomy" id="732238"/>
    <lineage>
        <taxon>Bacteria</taxon>
        <taxon>Pseudomonadati</taxon>
        <taxon>Pseudomonadota</taxon>
        <taxon>Gammaproteobacteria</taxon>
        <taxon>Steroidobacterales</taxon>
        <taxon>Steroidobacteraceae</taxon>
        <taxon>Povalibacter</taxon>
    </lineage>
</organism>
<dbReference type="InterPro" id="IPR006262">
    <property type="entry name" value="Cyt_deam_tetra"/>
</dbReference>
<evidence type="ECO:0000256" key="4">
    <source>
        <dbReference type="ARBA" id="ARBA00012783"/>
    </source>
</evidence>
<feature type="binding site" evidence="14">
    <location>
        <position position="94"/>
    </location>
    <ligand>
        <name>Zn(2+)</name>
        <dbReference type="ChEBI" id="CHEBI:29105"/>
        <note>catalytic</note>
    </ligand>
</feature>
<feature type="domain" description="CMP/dCMP-type deaminase" evidence="16">
    <location>
        <begin position="4"/>
        <end position="133"/>
    </location>
</feature>
<evidence type="ECO:0000256" key="11">
    <source>
        <dbReference type="ARBA" id="ARBA00049558"/>
    </source>
</evidence>
<evidence type="ECO:0000256" key="13">
    <source>
        <dbReference type="PIRSR" id="PIRSR606262-2"/>
    </source>
</evidence>
<comment type="catalytic activity">
    <reaction evidence="11 15">
        <text>cytidine + H2O + H(+) = uridine + NH4(+)</text>
        <dbReference type="Rhea" id="RHEA:16069"/>
        <dbReference type="ChEBI" id="CHEBI:15377"/>
        <dbReference type="ChEBI" id="CHEBI:15378"/>
        <dbReference type="ChEBI" id="CHEBI:16704"/>
        <dbReference type="ChEBI" id="CHEBI:17562"/>
        <dbReference type="ChEBI" id="CHEBI:28938"/>
        <dbReference type="EC" id="3.5.4.5"/>
    </reaction>
</comment>